<dbReference type="GO" id="GO:0005524">
    <property type="term" value="F:ATP binding"/>
    <property type="evidence" value="ECO:0007669"/>
    <property type="project" value="UniProtKB-KW"/>
</dbReference>
<dbReference type="eggNOG" id="COG3973">
    <property type="taxonomic scope" value="Bacteria"/>
</dbReference>
<name>U1N3S7_9BACL</name>
<dbReference type="Pfam" id="PF13538">
    <property type="entry name" value="UvrD_C_2"/>
    <property type="match status" value="1"/>
</dbReference>
<keyword evidence="4" id="KW-1185">Reference proteome</keyword>
<reference evidence="3 4" key="1">
    <citation type="journal article" date="2013" name="Genome Announc.">
        <title>Draft Genome Sequence of Exiguobacterium pavilionensis Strain RW-2, with Wide Thermal, Salinity, and pH Tolerance, Isolated from Modern Freshwater Microbialites.</title>
        <authorList>
            <person name="White R.A.III."/>
            <person name="Grassa C.J."/>
            <person name="Suttle C.A."/>
        </authorList>
    </citation>
    <scope>NUCLEOTIDE SEQUENCE [LARGE SCALE GENOMIC DNA]</scope>
    <source>
        <strain evidence="3 4">RW-2</strain>
    </source>
</reference>
<dbReference type="Pfam" id="PF04851">
    <property type="entry name" value="ResIII"/>
    <property type="match status" value="1"/>
</dbReference>
<dbReference type="Proteomes" id="UP000016464">
    <property type="component" value="Unassembled WGS sequence"/>
</dbReference>
<dbReference type="InterPro" id="IPR000212">
    <property type="entry name" value="DNA_helicase_UvrD/REP"/>
</dbReference>
<evidence type="ECO:0000259" key="1">
    <source>
        <dbReference type="Pfam" id="PF04851"/>
    </source>
</evidence>
<dbReference type="PATRIC" id="fig|1345023.5.peg.196"/>
<dbReference type="GO" id="GO:0043138">
    <property type="term" value="F:3'-5' DNA helicase activity"/>
    <property type="evidence" value="ECO:0007669"/>
    <property type="project" value="TreeGrafter"/>
</dbReference>
<dbReference type="PANTHER" id="PTHR11070">
    <property type="entry name" value="UVRD / RECB / PCRA DNA HELICASE FAMILY MEMBER"/>
    <property type="match status" value="1"/>
</dbReference>
<dbReference type="InterPro" id="IPR027785">
    <property type="entry name" value="UvrD-like_helicase_C"/>
</dbReference>
<protein>
    <submittedName>
        <fullName evidence="3">Uncharacterized protein</fullName>
    </submittedName>
</protein>
<dbReference type="InterPro" id="IPR027417">
    <property type="entry name" value="P-loop_NTPase"/>
</dbReference>
<dbReference type="EMBL" id="ATCL01000008">
    <property type="protein sequence ID" value="ERG68541.1"/>
    <property type="molecule type" value="Genomic_DNA"/>
</dbReference>
<dbReference type="GO" id="GO:0003677">
    <property type="term" value="F:DNA binding"/>
    <property type="evidence" value="ECO:0007669"/>
    <property type="project" value="InterPro"/>
</dbReference>
<dbReference type="RefSeq" id="WP_021065358.1">
    <property type="nucleotide sequence ID" value="NZ_ATCL01000008.1"/>
</dbReference>
<dbReference type="Gene3D" id="3.40.50.300">
    <property type="entry name" value="P-loop containing nucleotide triphosphate hydrolases"/>
    <property type="match status" value="2"/>
</dbReference>
<evidence type="ECO:0000313" key="3">
    <source>
        <dbReference type="EMBL" id="ERG68541.1"/>
    </source>
</evidence>
<evidence type="ECO:0000313" key="4">
    <source>
        <dbReference type="Proteomes" id="UP000016464"/>
    </source>
</evidence>
<evidence type="ECO:0000259" key="2">
    <source>
        <dbReference type="Pfam" id="PF13538"/>
    </source>
</evidence>
<comment type="caution">
    <text evidence="3">The sequence shown here is derived from an EMBL/GenBank/DDBJ whole genome shotgun (WGS) entry which is preliminary data.</text>
</comment>
<dbReference type="AlphaFoldDB" id="U1N3S7"/>
<dbReference type="OrthoDB" id="9787585at2"/>
<accession>U1N3S7</accession>
<dbReference type="GO" id="GO:0016787">
    <property type="term" value="F:hydrolase activity"/>
    <property type="evidence" value="ECO:0007669"/>
    <property type="project" value="UniProtKB-KW"/>
</dbReference>
<dbReference type="InterPro" id="IPR006935">
    <property type="entry name" value="Helicase/UvrB_N"/>
</dbReference>
<dbReference type="GO" id="GO:0005829">
    <property type="term" value="C:cytosol"/>
    <property type="evidence" value="ECO:0007669"/>
    <property type="project" value="TreeGrafter"/>
</dbReference>
<dbReference type="PANTHER" id="PTHR11070:SF17">
    <property type="entry name" value="DNA HELICASE IV"/>
    <property type="match status" value="1"/>
</dbReference>
<sequence>MKAVLENEQQRLDHFCMVIESHLNGKTAGDKPGLESSDYEMIDMRGHSRQSESAQERQRYKDALKELYSFTFVIEDEGEEEIYPVGKFGVAHPRSPEIPLVLDWRSEMAMRASMFNGETIETTGGDIVGMTQLELDRRQRRVVQANHRRAPKRQSSSLTKRFTEQIKSTFKKPSTVADVPQQSFMEQELTKKQKDRSIDGFIATRQAEQNHIIQAPVNTYMIVQGAAGTGKSLTALHRMSYLQYQDERRKMLYLAPNEATIHQLLKDAEHLQIQSVSTMAFDEWLKTGSSKDFTASIVQELLPLYQGHDLFEWADAAIEEWYDDVAVLLRRYEPIKALGDLHERALAIWFGQERPGPAQTERILQMMRSESERTAILNKEKYENELITDMQRWSGDLDSTKTRTLEQIMQENMKRQLAREKREHLRLIDFWKKTTQLEAATIWSIMKQPGRLVYLKKTQSEELLEMWHKLKRPTELDCFFWMYLHYETNGYPDKWSHLFVDEGQTLRPLDIFVLEKLCHGMTVFGDTLQSYRSLEMASWEPVKTHGESNWTIEYLTKTFRTAKPIVKVAKEILHDAGHDTSWIDPFDRTGKPVTYLRTKKSNELRTLLRQWQNEGFSICIITPTMERASFLHSKLQLETQLIRSETTKVNDQIIISTIDYLRGMEFDAVLLLDVNESTYPEDAKEARRLYVSLTRALHEVIIHTTNEFSPLLSDQRQRLVINR</sequence>
<proteinExistence type="predicted"/>
<feature type="domain" description="Helicase/UvrB N-terminal" evidence="1">
    <location>
        <begin position="217"/>
        <end position="277"/>
    </location>
</feature>
<gene>
    <name evidence="3" type="ORF">M467_14790</name>
</gene>
<dbReference type="SUPFAM" id="SSF52540">
    <property type="entry name" value="P-loop containing nucleoside triphosphate hydrolases"/>
    <property type="match status" value="1"/>
</dbReference>
<organism evidence="3 4">
    <name type="scientific">Exiguobacterium chiriqhucha RW-2</name>
    <dbReference type="NCBI Taxonomy" id="1345023"/>
    <lineage>
        <taxon>Bacteria</taxon>
        <taxon>Bacillati</taxon>
        <taxon>Bacillota</taxon>
        <taxon>Bacilli</taxon>
        <taxon>Bacillales</taxon>
        <taxon>Bacillales Family XII. Incertae Sedis</taxon>
        <taxon>Exiguobacterium</taxon>
    </lineage>
</organism>
<dbReference type="GO" id="GO:0000725">
    <property type="term" value="P:recombinational repair"/>
    <property type="evidence" value="ECO:0007669"/>
    <property type="project" value="TreeGrafter"/>
</dbReference>
<feature type="domain" description="UvrD-like helicase C-terminal" evidence="2">
    <location>
        <begin position="654"/>
        <end position="702"/>
    </location>
</feature>